<keyword evidence="2" id="KW-1185">Reference proteome</keyword>
<reference evidence="1" key="1">
    <citation type="submission" date="2024-06" db="EMBL/GenBank/DDBJ databases">
        <title>Vaginal Lactobacillus fatty acid response mechanisms reveal a metabolite-targeted strategy for bacterial vaginosis treatment.</title>
        <authorList>
            <person name="Zhu M."/>
            <person name="Blainey P.C."/>
            <person name="Bloom S.M."/>
            <person name="Kwon D.S."/>
        </authorList>
    </citation>
    <scope>NUCLEOTIDE SEQUENCE</scope>
    <source>
        <strain evidence="1">194_F1_1</strain>
    </source>
</reference>
<evidence type="ECO:0000313" key="1">
    <source>
        <dbReference type="EMBL" id="MES5150972.1"/>
    </source>
</evidence>
<dbReference type="RefSeq" id="WP_133476386.1">
    <property type="nucleotide sequence ID" value="NZ_JBETVU010000013.1"/>
</dbReference>
<accession>A0ABV2BCJ8</accession>
<protein>
    <submittedName>
        <fullName evidence="1">Uncharacterized protein</fullName>
    </submittedName>
</protein>
<sequence length="111" mass="13174">MIIKFTTKYNNEYYSSAFEDLNDAISYLDNMKDNEALYVDDFFNHRRKLYKKEICTVGLTAEEMFIDDGDVDRKIAQIPTVDQMDINPDWMHINDETESNIINLDNYKIKL</sequence>
<comment type="caution">
    <text evidence="1">The sequence shown here is derived from an EMBL/GenBank/DDBJ whole genome shotgun (WGS) entry which is preliminary data.</text>
</comment>
<name>A0ABV2BCJ8_9LACO</name>
<gene>
    <name evidence="1" type="ORF">ABVC42_14140</name>
</gene>
<evidence type="ECO:0000313" key="2">
    <source>
        <dbReference type="Proteomes" id="UP001434419"/>
    </source>
</evidence>
<dbReference type="Proteomes" id="UP001434419">
    <property type="component" value="Unassembled WGS sequence"/>
</dbReference>
<organism evidence="1 2">
    <name type="scientific">Lactobacillus crispatus</name>
    <dbReference type="NCBI Taxonomy" id="47770"/>
    <lineage>
        <taxon>Bacteria</taxon>
        <taxon>Bacillati</taxon>
        <taxon>Bacillota</taxon>
        <taxon>Bacilli</taxon>
        <taxon>Lactobacillales</taxon>
        <taxon>Lactobacillaceae</taxon>
        <taxon>Lactobacillus</taxon>
    </lineage>
</organism>
<proteinExistence type="predicted"/>
<dbReference type="EMBL" id="JBETVU010000013">
    <property type="protein sequence ID" value="MES5150972.1"/>
    <property type="molecule type" value="Genomic_DNA"/>
</dbReference>